<evidence type="ECO:0000256" key="1">
    <source>
        <dbReference type="SAM" id="MobiDB-lite"/>
    </source>
</evidence>
<proteinExistence type="predicted"/>
<dbReference type="AlphaFoldDB" id="A0AAN6YY78"/>
<feature type="compositionally biased region" description="Low complexity" evidence="1">
    <location>
        <begin position="310"/>
        <end position="331"/>
    </location>
</feature>
<protein>
    <submittedName>
        <fullName evidence="3">Uncharacterized protein</fullName>
    </submittedName>
</protein>
<comment type="caution">
    <text evidence="3">The sequence shown here is derived from an EMBL/GenBank/DDBJ whole genome shotgun (WGS) entry which is preliminary data.</text>
</comment>
<feature type="compositionally biased region" description="Pro residues" evidence="1">
    <location>
        <begin position="197"/>
        <end position="217"/>
    </location>
</feature>
<keyword evidence="4" id="KW-1185">Reference proteome</keyword>
<feature type="compositionally biased region" description="Gly residues" evidence="1">
    <location>
        <begin position="359"/>
        <end position="368"/>
    </location>
</feature>
<accession>A0AAN6YY78</accession>
<gene>
    <name evidence="3" type="ORF">N657DRAFT_651774</name>
</gene>
<organism evidence="3 4">
    <name type="scientific">Parathielavia appendiculata</name>
    <dbReference type="NCBI Taxonomy" id="2587402"/>
    <lineage>
        <taxon>Eukaryota</taxon>
        <taxon>Fungi</taxon>
        <taxon>Dikarya</taxon>
        <taxon>Ascomycota</taxon>
        <taxon>Pezizomycotina</taxon>
        <taxon>Sordariomycetes</taxon>
        <taxon>Sordariomycetidae</taxon>
        <taxon>Sordariales</taxon>
        <taxon>Chaetomiaceae</taxon>
        <taxon>Parathielavia</taxon>
    </lineage>
</organism>
<feature type="region of interest" description="Disordered" evidence="1">
    <location>
        <begin position="252"/>
        <end position="384"/>
    </location>
</feature>
<dbReference type="GeneID" id="87831001"/>
<keyword evidence="2" id="KW-0472">Membrane</keyword>
<sequence>MRRAVGRAVLSYALGPVDAKALKWSNNGPRWVPPQETLLGYMPSLGMEPPVPTATPPLGASKPRGILEARGSDDNTCGYVSGSRSLSVYCDATARCVYNSINSYIGCCADATTASACPIWTTCYDSTDRDSFTTKNGYTQWCGDSRYPYCATYLYQDQALRGFTLLGCAVAAGTEEIWFTPVESSTPTSPSTTTPTDPNPRPPPTTSTPPPPTPTPVGPIVGGVVGGFCAIALIVLGIWALMRHNKKQENAAATVATGAGTTRQPQQSPSSNPYQDPHMSQLPAQGYIGIDQPTMVRSPPPPPPEFFFVQGTSSPPQQQQQQQGGYPEQQQFGNVSPETQVGAAGYQQQKYSPPLQPGQQGGFGGAQGDRGYIAELPAERGMES</sequence>
<evidence type="ECO:0000256" key="2">
    <source>
        <dbReference type="SAM" id="Phobius"/>
    </source>
</evidence>
<dbReference type="RefSeq" id="XP_062641741.1">
    <property type="nucleotide sequence ID" value="XM_062794232.1"/>
</dbReference>
<feature type="compositionally biased region" description="Low complexity" evidence="1">
    <location>
        <begin position="252"/>
        <end position="273"/>
    </location>
</feature>
<evidence type="ECO:0000313" key="3">
    <source>
        <dbReference type="EMBL" id="KAK4117968.1"/>
    </source>
</evidence>
<reference evidence="3" key="1">
    <citation type="journal article" date="2023" name="Mol. Phylogenet. Evol.">
        <title>Genome-scale phylogeny and comparative genomics of the fungal order Sordariales.</title>
        <authorList>
            <person name="Hensen N."/>
            <person name="Bonometti L."/>
            <person name="Westerberg I."/>
            <person name="Brannstrom I.O."/>
            <person name="Guillou S."/>
            <person name="Cros-Aarteil S."/>
            <person name="Calhoun S."/>
            <person name="Haridas S."/>
            <person name="Kuo A."/>
            <person name="Mondo S."/>
            <person name="Pangilinan J."/>
            <person name="Riley R."/>
            <person name="LaButti K."/>
            <person name="Andreopoulos B."/>
            <person name="Lipzen A."/>
            <person name="Chen C."/>
            <person name="Yan M."/>
            <person name="Daum C."/>
            <person name="Ng V."/>
            <person name="Clum A."/>
            <person name="Steindorff A."/>
            <person name="Ohm R.A."/>
            <person name="Martin F."/>
            <person name="Silar P."/>
            <person name="Natvig D.O."/>
            <person name="Lalanne C."/>
            <person name="Gautier V."/>
            <person name="Ament-Velasquez S.L."/>
            <person name="Kruys A."/>
            <person name="Hutchinson M.I."/>
            <person name="Powell A.J."/>
            <person name="Barry K."/>
            <person name="Miller A.N."/>
            <person name="Grigoriev I.V."/>
            <person name="Debuchy R."/>
            <person name="Gladieux P."/>
            <person name="Hiltunen Thoren M."/>
            <person name="Johannesson H."/>
        </authorList>
    </citation>
    <scope>NUCLEOTIDE SEQUENCE</scope>
    <source>
        <strain evidence="3">CBS 731.68</strain>
    </source>
</reference>
<keyword evidence="2" id="KW-1133">Transmembrane helix</keyword>
<dbReference type="Proteomes" id="UP001302602">
    <property type="component" value="Unassembled WGS sequence"/>
</dbReference>
<name>A0AAN6YY78_9PEZI</name>
<dbReference type="EMBL" id="MU853300">
    <property type="protein sequence ID" value="KAK4117968.1"/>
    <property type="molecule type" value="Genomic_DNA"/>
</dbReference>
<feature type="transmembrane region" description="Helical" evidence="2">
    <location>
        <begin position="220"/>
        <end position="241"/>
    </location>
</feature>
<evidence type="ECO:0000313" key="4">
    <source>
        <dbReference type="Proteomes" id="UP001302602"/>
    </source>
</evidence>
<feature type="compositionally biased region" description="Low complexity" evidence="1">
    <location>
        <begin position="181"/>
        <end position="196"/>
    </location>
</feature>
<feature type="region of interest" description="Disordered" evidence="1">
    <location>
        <begin position="181"/>
        <end position="218"/>
    </location>
</feature>
<keyword evidence="2" id="KW-0812">Transmembrane</keyword>
<reference evidence="3" key="2">
    <citation type="submission" date="2023-05" db="EMBL/GenBank/DDBJ databases">
        <authorList>
            <consortium name="Lawrence Berkeley National Laboratory"/>
            <person name="Steindorff A."/>
            <person name="Hensen N."/>
            <person name="Bonometti L."/>
            <person name="Westerberg I."/>
            <person name="Brannstrom I.O."/>
            <person name="Guillou S."/>
            <person name="Cros-Aarteil S."/>
            <person name="Calhoun S."/>
            <person name="Haridas S."/>
            <person name="Kuo A."/>
            <person name="Mondo S."/>
            <person name="Pangilinan J."/>
            <person name="Riley R."/>
            <person name="Labutti K."/>
            <person name="Andreopoulos B."/>
            <person name="Lipzen A."/>
            <person name="Chen C."/>
            <person name="Yanf M."/>
            <person name="Daum C."/>
            <person name="Ng V."/>
            <person name="Clum A."/>
            <person name="Ohm R."/>
            <person name="Martin F."/>
            <person name="Silar P."/>
            <person name="Natvig D."/>
            <person name="Lalanne C."/>
            <person name="Gautier V."/>
            <person name="Ament-Velasquez S.L."/>
            <person name="Kruys A."/>
            <person name="Hutchinson M.I."/>
            <person name="Powell A.J."/>
            <person name="Barry K."/>
            <person name="Miller A.N."/>
            <person name="Grigoriev I.V."/>
            <person name="Debuchy R."/>
            <person name="Gladieux P."/>
            <person name="Thoren M.H."/>
            <person name="Johannesson H."/>
        </authorList>
    </citation>
    <scope>NUCLEOTIDE SEQUENCE</scope>
    <source>
        <strain evidence="3">CBS 731.68</strain>
    </source>
</reference>